<dbReference type="Gene3D" id="3.40.50.1000">
    <property type="entry name" value="HAD superfamily/HAD-like"/>
    <property type="match status" value="1"/>
</dbReference>
<dbReference type="GO" id="GO:0005829">
    <property type="term" value="C:cytosol"/>
    <property type="evidence" value="ECO:0007669"/>
    <property type="project" value="TreeGrafter"/>
</dbReference>
<organism evidence="1 2">
    <name type="scientific">Pasteurella dagmatis ATCC 43325</name>
    <dbReference type="NCBI Taxonomy" id="667128"/>
    <lineage>
        <taxon>Bacteria</taxon>
        <taxon>Pseudomonadati</taxon>
        <taxon>Pseudomonadota</taxon>
        <taxon>Gammaproteobacteria</taxon>
        <taxon>Pasteurellales</taxon>
        <taxon>Pasteurellaceae</taxon>
        <taxon>Pasteurella</taxon>
    </lineage>
</organism>
<reference evidence="1 2" key="1">
    <citation type="submission" date="2009-10" db="EMBL/GenBank/DDBJ databases">
        <authorList>
            <person name="Muzny D."/>
            <person name="Qin X."/>
            <person name="Deng J."/>
            <person name="Jiang H."/>
            <person name="Liu Y."/>
            <person name="Qu J."/>
            <person name="Song X.-Z."/>
            <person name="Zhang L."/>
            <person name="Thornton R."/>
            <person name="Coyle M."/>
            <person name="Francisco L."/>
            <person name="Jackson L."/>
            <person name="Javaid M."/>
            <person name="Korchina V."/>
            <person name="Kovar C."/>
            <person name="Mata R."/>
            <person name="Mathew T."/>
            <person name="Ngo R."/>
            <person name="Nguyen L."/>
            <person name="Nguyen N."/>
            <person name="Okwuonu G."/>
            <person name="Ongeri F."/>
            <person name="Pham C."/>
            <person name="Simmons D."/>
            <person name="Wilczek-Boney K."/>
            <person name="Hale W."/>
            <person name="Jakkamsetti A."/>
            <person name="Pham P."/>
            <person name="Ruth R."/>
            <person name="San Lucas F."/>
            <person name="Warren J."/>
            <person name="Zhang J."/>
            <person name="Zhao Z."/>
            <person name="Zhou C."/>
            <person name="Zhu D."/>
            <person name="Lee S."/>
            <person name="Bess C."/>
            <person name="Blankenburg K."/>
            <person name="Forbes L."/>
            <person name="Fu Q."/>
            <person name="Gubbala S."/>
            <person name="Hirani K."/>
            <person name="Jayaseelan J.C."/>
            <person name="Lara F."/>
            <person name="Munidasa M."/>
            <person name="Palculict T."/>
            <person name="Patil S."/>
            <person name="Pu L.-L."/>
            <person name="Saada N."/>
            <person name="Tang L."/>
            <person name="Weissenberger G."/>
            <person name="Zhu Y."/>
            <person name="Hemphill L."/>
            <person name="Shang Y."/>
            <person name="Youmans B."/>
            <person name="Ayvaz T."/>
            <person name="Ross M."/>
            <person name="Santibanez J."/>
            <person name="Aqrawi P."/>
            <person name="Gross S."/>
            <person name="Joshi V."/>
            <person name="Fowler G."/>
            <person name="Nazareth L."/>
            <person name="Reid J."/>
            <person name="Worley K."/>
            <person name="Petrosino J."/>
            <person name="Highlander S."/>
            <person name="Gibbs R."/>
        </authorList>
    </citation>
    <scope>NUCLEOTIDE SEQUENCE [LARGE SCALE GENOMIC DNA]</scope>
    <source>
        <strain evidence="1 2">ATCC 43325</strain>
    </source>
</reference>
<accession>C9PP31</accession>
<dbReference type="RefSeq" id="WP_005763691.1">
    <property type="nucleotide sequence ID" value="NZ_GG704811.1"/>
</dbReference>
<dbReference type="HOGENOM" id="CLU_044146_1_0_6"/>
<dbReference type="Pfam" id="PF08282">
    <property type="entry name" value="Hydrolase_3"/>
    <property type="match status" value="1"/>
</dbReference>
<dbReference type="SFLD" id="SFLDS00003">
    <property type="entry name" value="Haloacid_Dehalogenase"/>
    <property type="match status" value="1"/>
</dbReference>
<dbReference type="Gene3D" id="3.30.1240.10">
    <property type="match status" value="1"/>
</dbReference>
<dbReference type="SFLD" id="SFLDG01140">
    <property type="entry name" value="C2.B:_Phosphomannomutase_and_P"/>
    <property type="match status" value="1"/>
</dbReference>
<keyword evidence="2" id="KW-1185">Reference proteome</keyword>
<keyword evidence="1" id="KW-0378">Hydrolase</keyword>
<dbReference type="PANTHER" id="PTHR10000">
    <property type="entry name" value="PHOSPHOSERINE PHOSPHATASE"/>
    <property type="match status" value="1"/>
</dbReference>
<dbReference type="GO" id="GO:0016791">
    <property type="term" value="F:phosphatase activity"/>
    <property type="evidence" value="ECO:0007669"/>
    <property type="project" value="UniProtKB-ARBA"/>
</dbReference>
<comment type="caution">
    <text evidence="1">The sequence shown here is derived from an EMBL/GenBank/DDBJ whole genome shotgun (WGS) entry which is preliminary data.</text>
</comment>
<dbReference type="InterPro" id="IPR006379">
    <property type="entry name" value="HAD-SF_hydro_IIB"/>
</dbReference>
<name>C9PP31_9PAST</name>
<dbReference type="PANTHER" id="PTHR10000:SF58">
    <property type="entry name" value="PYRIDOXAL PHOSPHATE PHOSPHATASE YBHA"/>
    <property type="match status" value="1"/>
</dbReference>
<dbReference type="SUPFAM" id="SSF56784">
    <property type="entry name" value="HAD-like"/>
    <property type="match status" value="1"/>
</dbReference>
<dbReference type="InterPro" id="IPR000150">
    <property type="entry name" value="Cof"/>
</dbReference>
<dbReference type="SFLD" id="SFLDG01144">
    <property type="entry name" value="C2.B.4:_PGP_Like"/>
    <property type="match status" value="1"/>
</dbReference>
<dbReference type="NCBIfam" id="TIGR00099">
    <property type="entry name" value="Cof-subfamily"/>
    <property type="match status" value="1"/>
</dbReference>
<sequence length="276" mass="30982">MDYQVIAFDLDGTLLNSKGQILTSSKAAIQRCINKGFKVVLVTGRHHTAAYPYYHELNLTTPMICCNGTYVYQPQTDSVLSANPLSFEQARTIIQLAEKYGMHLLMYSRNEMNYSSLNEHMRKFSKWVESCPEAIRPKIREVSDFNGLLKDGEIIWKFVISHPDRDLMQATVNALPSSEFSCEWSWFDRADIANRGNTKGTRLLELLNSWRIDPQAVVAFGDNHNDISMLSAVGLGIAMGNAETEVKECAKLVTLSNDEEGIASVLASILIKSTYE</sequence>
<dbReference type="Proteomes" id="UP000005519">
    <property type="component" value="Unassembled WGS sequence"/>
</dbReference>
<dbReference type="PROSITE" id="PS01229">
    <property type="entry name" value="COF_2"/>
    <property type="match status" value="1"/>
</dbReference>
<dbReference type="NCBIfam" id="TIGR01484">
    <property type="entry name" value="HAD-SF-IIB"/>
    <property type="match status" value="1"/>
</dbReference>
<dbReference type="NCBIfam" id="NF007821">
    <property type="entry name" value="PRK10530.1"/>
    <property type="match status" value="1"/>
</dbReference>
<dbReference type="EC" id="3.1.3.-" evidence="1"/>
<protein>
    <submittedName>
        <fullName evidence="1">Cof-like hydrolase</fullName>
        <ecNumber evidence="1">3.1.3.-</ecNumber>
    </submittedName>
</protein>
<dbReference type="GO" id="GO:0000287">
    <property type="term" value="F:magnesium ion binding"/>
    <property type="evidence" value="ECO:0007669"/>
    <property type="project" value="TreeGrafter"/>
</dbReference>
<dbReference type="PROSITE" id="PS01228">
    <property type="entry name" value="COF_1"/>
    <property type="match status" value="1"/>
</dbReference>
<dbReference type="InterPro" id="IPR036412">
    <property type="entry name" value="HAD-like_sf"/>
</dbReference>
<dbReference type="OrthoDB" id="9781413at2"/>
<dbReference type="EMBL" id="ACZR01000008">
    <property type="protein sequence ID" value="EEX50661.1"/>
    <property type="molecule type" value="Genomic_DNA"/>
</dbReference>
<dbReference type="CDD" id="cd07516">
    <property type="entry name" value="HAD_Pase"/>
    <property type="match status" value="1"/>
</dbReference>
<gene>
    <name evidence="1" type="primary">cof</name>
    <name evidence="1" type="ORF">HMPREF0621_0755</name>
</gene>
<evidence type="ECO:0000313" key="1">
    <source>
        <dbReference type="EMBL" id="EEX50661.1"/>
    </source>
</evidence>
<dbReference type="AlphaFoldDB" id="C9PP31"/>
<evidence type="ECO:0000313" key="2">
    <source>
        <dbReference type="Proteomes" id="UP000005519"/>
    </source>
</evidence>
<proteinExistence type="predicted"/>
<dbReference type="InterPro" id="IPR023214">
    <property type="entry name" value="HAD_sf"/>
</dbReference>